<evidence type="ECO:0000313" key="1">
    <source>
        <dbReference type="EMBL" id="BCO29049.1"/>
    </source>
</evidence>
<proteinExistence type="predicted"/>
<gene>
    <name evidence="1" type="ORF">MIZ03_3960</name>
</gene>
<sequence length="60" mass="7039">MLGAPFRDILKSWCEWWLSGLIFNVDLCEGKFVIHLSNSWTYLDVVGKSIFRYAKNDIQN</sequence>
<organism evidence="1 2">
    <name type="scientific">Rhodoferax lithotrophicus</name>
    <dbReference type="NCBI Taxonomy" id="2798804"/>
    <lineage>
        <taxon>Bacteria</taxon>
        <taxon>Pseudomonadati</taxon>
        <taxon>Pseudomonadota</taxon>
        <taxon>Betaproteobacteria</taxon>
        <taxon>Burkholderiales</taxon>
        <taxon>Comamonadaceae</taxon>
        <taxon>Rhodoferax</taxon>
    </lineage>
</organism>
<name>A0ABM7MRP3_9BURK</name>
<reference evidence="1 2" key="1">
    <citation type="journal article" date="2021" name="Microbiol. Spectr.">
        <title>A Single Bacterium Capable of Oxidation and Reduction of Iron at Circumneutral pH.</title>
        <authorList>
            <person name="Kato S."/>
            <person name="Ohkuma M."/>
        </authorList>
    </citation>
    <scope>NUCLEOTIDE SEQUENCE [LARGE SCALE GENOMIC DNA]</scope>
    <source>
        <strain evidence="1 2">MIZ03</strain>
    </source>
</reference>
<evidence type="ECO:0000313" key="2">
    <source>
        <dbReference type="Proteomes" id="UP000824366"/>
    </source>
</evidence>
<protein>
    <submittedName>
        <fullName evidence="1">Uncharacterized protein</fullName>
    </submittedName>
</protein>
<dbReference type="Proteomes" id="UP000824366">
    <property type="component" value="Chromosome"/>
</dbReference>
<keyword evidence="2" id="KW-1185">Reference proteome</keyword>
<dbReference type="EMBL" id="AP024238">
    <property type="protein sequence ID" value="BCO29049.1"/>
    <property type="molecule type" value="Genomic_DNA"/>
</dbReference>
<accession>A0ABM7MRP3</accession>